<organism evidence="2 3">
    <name type="scientific">Linum tenue</name>
    <dbReference type="NCBI Taxonomy" id="586396"/>
    <lineage>
        <taxon>Eukaryota</taxon>
        <taxon>Viridiplantae</taxon>
        <taxon>Streptophyta</taxon>
        <taxon>Embryophyta</taxon>
        <taxon>Tracheophyta</taxon>
        <taxon>Spermatophyta</taxon>
        <taxon>Magnoliopsida</taxon>
        <taxon>eudicotyledons</taxon>
        <taxon>Gunneridae</taxon>
        <taxon>Pentapetalae</taxon>
        <taxon>rosids</taxon>
        <taxon>fabids</taxon>
        <taxon>Malpighiales</taxon>
        <taxon>Linaceae</taxon>
        <taxon>Linum</taxon>
    </lineage>
</organism>
<feature type="region of interest" description="Disordered" evidence="1">
    <location>
        <begin position="1"/>
        <end position="23"/>
    </location>
</feature>
<dbReference type="Proteomes" id="UP001154282">
    <property type="component" value="Unassembled WGS sequence"/>
</dbReference>
<accession>A0AAV0JNY0</accession>
<evidence type="ECO:0000313" key="3">
    <source>
        <dbReference type="Proteomes" id="UP001154282"/>
    </source>
</evidence>
<dbReference type="AlphaFoldDB" id="A0AAV0JNY0"/>
<name>A0AAV0JNY0_9ROSI</name>
<dbReference type="EMBL" id="CAMGYJ010000005">
    <property type="protein sequence ID" value="CAI0411481.1"/>
    <property type="molecule type" value="Genomic_DNA"/>
</dbReference>
<reference evidence="2" key="1">
    <citation type="submission" date="2022-08" db="EMBL/GenBank/DDBJ databases">
        <authorList>
            <person name="Gutierrez-Valencia J."/>
        </authorList>
    </citation>
    <scope>NUCLEOTIDE SEQUENCE</scope>
</reference>
<comment type="caution">
    <text evidence="2">The sequence shown here is derived from an EMBL/GenBank/DDBJ whole genome shotgun (WGS) entry which is preliminary data.</text>
</comment>
<evidence type="ECO:0000313" key="2">
    <source>
        <dbReference type="EMBL" id="CAI0411481.1"/>
    </source>
</evidence>
<evidence type="ECO:0000256" key="1">
    <source>
        <dbReference type="SAM" id="MobiDB-lite"/>
    </source>
</evidence>
<gene>
    <name evidence="2" type="ORF">LITE_LOCUS15188</name>
</gene>
<proteinExistence type="predicted"/>
<keyword evidence="3" id="KW-1185">Reference proteome</keyword>
<protein>
    <submittedName>
        <fullName evidence="2">Uncharacterized protein</fullName>
    </submittedName>
</protein>
<sequence length="62" mass="6138">MEGKGLIIRGVGPAGADSGPLGGERIRDALQVELDAGRDHDGVADVDAAGDGGAVLQREAAN</sequence>